<reference evidence="3" key="2">
    <citation type="submission" date="2014-07" db="EMBL/GenBank/DDBJ databases">
        <authorList>
            <person name="Hull J."/>
        </authorList>
    </citation>
    <scope>NUCLEOTIDE SEQUENCE</scope>
</reference>
<dbReference type="InterPro" id="IPR006693">
    <property type="entry name" value="AB_hydrolase_lipase"/>
</dbReference>
<dbReference type="PANTHER" id="PTHR11005">
    <property type="entry name" value="LYSOSOMAL ACID LIPASE-RELATED"/>
    <property type="match status" value="1"/>
</dbReference>
<sequence length="198" mass="22766">LFFIFYAPKYHTLIMLILLAVIICLVFIRRDTALFSIFKGIVDKFFPTRRVFETAAEVAARDVPLESHFVTTSDGYVLNIFRIFHKLPAPGQVVLLQHGMLSNSSDWVAVDQSIAFQLVEKGWDVWLGNNRGNVYCREHVAFPRNSRSFNSYSYHEIGLYDLPGSRRLHQAEDESPKNRVHRPLSGHQSVLRYDVPLA</sequence>
<reference evidence="3" key="1">
    <citation type="journal article" date="2014" name="PLoS ONE">
        <title>Transcriptome-Based Identification of ABC Transporters in the Western Tarnished Plant Bug Lygus hesperus.</title>
        <authorList>
            <person name="Hull J.J."/>
            <person name="Chaney K."/>
            <person name="Geib S.M."/>
            <person name="Fabrick J.A."/>
            <person name="Brent C.S."/>
            <person name="Walsh D."/>
            <person name="Lavine L.C."/>
        </authorList>
    </citation>
    <scope>NUCLEOTIDE SEQUENCE</scope>
</reference>
<dbReference type="GO" id="GO:0006629">
    <property type="term" value="P:lipid metabolic process"/>
    <property type="evidence" value="ECO:0007669"/>
    <property type="project" value="InterPro"/>
</dbReference>
<name>A0A0A9W7Y0_LYGHE</name>
<evidence type="ECO:0000259" key="2">
    <source>
        <dbReference type="Pfam" id="PF04083"/>
    </source>
</evidence>
<dbReference type="AlphaFoldDB" id="A0A0A9W7Y0"/>
<feature type="transmembrane region" description="Helical" evidence="1">
    <location>
        <begin position="12"/>
        <end position="28"/>
    </location>
</feature>
<keyword evidence="1" id="KW-0812">Transmembrane</keyword>
<keyword evidence="1" id="KW-0472">Membrane</keyword>
<accession>A0A0A9W7Y0</accession>
<organism evidence="3">
    <name type="scientific">Lygus hesperus</name>
    <name type="common">Western plant bug</name>
    <dbReference type="NCBI Taxonomy" id="30085"/>
    <lineage>
        <taxon>Eukaryota</taxon>
        <taxon>Metazoa</taxon>
        <taxon>Ecdysozoa</taxon>
        <taxon>Arthropoda</taxon>
        <taxon>Hexapoda</taxon>
        <taxon>Insecta</taxon>
        <taxon>Pterygota</taxon>
        <taxon>Neoptera</taxon>
        <taxon>Paraneoptera</taxon>
        <taxon>Hemiptera</taxon>
        <taxon>Heteroptera</taxon>
        <taxon>Panheteroptera</taxon>
        <taxon>Cimicomorpha</taxon>
        <taxon>Miridae</taxon>
        <taxon>Mirini</taxon>
        <taxon>Lygus</taxon>
    </lineage>
</organism>
<feature type="non-terminal residue" evidence="3">
    <location>
        <position position="1"/>
    </location>
</feature>
<dbReference type="InterPro" id="IPR029058">
    <property type="entry name" value="AB_hydrolase_fold"/>
</dbReference>
<dbReference type="EMBL" id="GBHO01042639">
    <property type="protein sequence ID" value="JAG00965.1"/>
    <property type="molecule type" value="Transcribed_RNA"/>
</dbReference>
<keyword evidence="1" id="KW-1133">Transmembrane helix</keyword>
<gene>
    <name evidence="3" type="primary">Lip3_4</name>
    <name evidence="3" type="ORF">CM83_1241</name>
</gene>
<protein>
    <submittedName>
        <fullName evidence="3">Lipase 3</fullName>
    </submittedName>
</protein>
<evidence type="ECO:0000256" key="1">
    <source>
        <dbReference type="SAM" id="Phobius"/>
    </source>
</evidence>
<proteinExistence type="predicted"/>
<evidence type="ECO:0000313" key="3">
    <source>
        <dbReference type="EMBL" id="JAG00965.1"/>
    </source>
</evidence>
<dbReference type="SUPFAM" id="SSF53474">
    <property type="entry name" value="alpha/beta-Hydrolases"/>
    <property type="match status" value="1"/>
</dbReference>
<dbReference type="Pfam" id="PF04083">
    <property type="entry name" value="Abhydro_lipase"/>
    <property type="match status" value="1"/>
</dbReference>
<feature type="domain" description="Partial AB-hydrolase lipase" evidence="2">
    <location>
        <begin position="60"/>
        <end position="109"/>
    </location>
</feature>
<dbReference type="Gene3D" id="3.40.50.1820">
    <property type="entry name" value="alpha/beta hydrolase"/>
    <property type="match status" value="1"/>
</dbReference>